<sequence>MAPLASPAQALKSGRAARHGLSAAAAHGASGGNALAAGEPAATQPTHPRQFLTLHGSVPDGPLFQKVIERLAGLCGAETAPTEALFEHVIVFRPSVATPFGAGTARHDDHLLRIVAPIFAADGKTFLPIAQRTWALRLLGTPDPSQRDQKHPNQRVVLSSEIRGNPFDYLTFLGYTFHFEYVRRGYAFSYNKVLIELYRCLKLRIRHQVSSAIEPESVEDAAKAAAAAAAVASNANGTPAAAAAAAAAAPRAASEAPYILEATLPVINHHEIPHAKDELSQLRAFMSGLVTLEPVDHVLLTNRIFYSN</sequence>
<gene>
    <name evidence="8" type="primary">MED18</name>
    <name evidence="9" type="ORF">CXG81DRAFT_17046</name>
</gene>
<dbReference type="GO" id="GO:0070847">
    <property type="term" value="C:core mediator complex"/>
    <property type="evidence" value="ECO:0007669"/>
    <property type="project" value="TreeGrafter"/>
</dbReference>
<name>A0A4P9XD54_9FUNG</name>
<dbReference type="Gene3D" id="2.40.320.10">
    <property type="entry name" value="Hypothetical Protein Pfu-838710-001"/>
    <property type="match status" value="1"/>
</dbReference>
<dbReference type="STRING" id="1555241.A0A4P9XD54"/>
<keyword evidence="8" id="KW-0010">Activator</keyword>
<evidence type="ECO:0000256" key="1">
    <source>
        <dbReference type="ARBA" id="ARBA00004123"/>
    </source>
</evidence>
<organism evidence="9 10">
    <name type="scientific">Caulochytrium protostelioides</name>
    <dbReference type="NCBI Taxonomy" id="1555241"/>
    <lineage>
        <taxon>Eukaryota</taxon>
        <taxon>Fungi</taxon>
        <taxon>Fungi incertae sedis</taxon>
        <taxon>Chytridiomycota</taxon>
        <taxon>Chytridiomycota incertae sedis</taxon>
        <taxon>Chytridiomycetes</taxon>
        <taxon>Caulochytriales</taxon>
        <taxon>Caulochytriaceae</taxon>
        <taxon>Caulochytrium</taxon>
    </lineage>
</organism>
<evidence type="ECO:0000313" key="9">
    <source>
        <dbReference type="EMBL" id="RKP03424.1"/>
    </source>
</evidence>
<dbReference type="AlphaFoldDB" id="A0A4P9XD54"/>
<evidence type="ECO:0000313" key="10">
    <source>
        <dbReference type="Proteomes" id="UP000274922"/>
    </source>
</evidence>
<evidence type="ECO:0000256" key="4">
    <source>
        <dbReference type="ARBA" id="ARBA00023015"/>
    </source>
</evidence>
<reference evidence="10" key="1">
    <citation type="journal article" date="2018" name="Nat. Microbiol.">
        <title>Leveraging single-cell genomics to expand the fungal tree of life.</title>
        <authorList>
            <person name="Ahrendt S.R."/>
            <person name="Quandt C.A."/>
            <person name="Ciobanu D."/>
            <person name="Clum A."/>
            <person name="Salamov A."/>
            <person name="Andreopoulos B."/>
            <person name="Cheng J.F."/>
            <person name="Woyke T."/>
            <person name="Pelin A."/>
            <person name="Henrissat B."/>
            <person name="Reynolds N.K."/>
            <person name="Benny G.L."/>
            <person name="Smith M.E."/>
            <person name="James T.Y."/>
            <person name="Grigoriev I.V."/>
        </authorList>
    </citation>
    <scope>NUCLEOTIDE SEQUENCE [LARGE SCALE GENOMIC DNA]</scope>
    <source>
        <strain evidence="10">ATCC 52028</strain>
    </source>
</reference>
<dbReference type="Pfam" id="PF09637">
    <property type="entry name" value="Med18"/>
    <property type="match status" value="1"/>
</dbReference>
<evidence type="ECO:0000256" key="2">
    <source>
        <dbReference type="ARBA" id="ARBA00009814"/>
    </source>
</evidence>
<comment type="similarity">
    <text evidence="2 8">Belongs to the Mediator complex subunit 18 family.</text>
</comment>
<dbReference type="GO" id="GO:0006357">
    <property type="term" value="P:regulation of transcription by RNA polymerase II"/>
    <property type="evidence" value="ECO:0007669"/>
    <property type="project" value="InterPro"/>
</dbReference>
<comment type="subunit">
    <text evidence="8">Component of the Mediator complex.</text>
</comment>
<keyword evidence="4 8" id="KW-0805">Transcription regulation</keyword>
<keyword evidence="6 8" id="KW-0539">Nucleus</keyword>
<dbReference type="PANTHER" id="PTHR13321:SF2">
    <property type="entry name" value="MEDIATOR OF RNA POLYMERASE II TRANSCRIPTION SUBUNIT 18"/>
    <property type="match status" value="1"/>
</dbReference>
<dbReference type="EMBL" id="ML014123">
    <property type="protein sequence ID" value="RKP03424.1"/>
    <property type="molecule type" value="Genomic_DNA"/>
</dbReference>
<dbReference type="PANTHER" id="PTHR13321">
    <property type="entry name" value="MEDIATOR OF RNA POLYMERASE II TRANSCRIPTION, SUBUNIT 18"/>
    <property type="match status" value="1"/>
</dbReference>
<comment type="subcellular location">
    <subcellularLocation>
        <location evidence="1 8">Nucleus</location>
    </subcellularLocation>
</comment>
<keyword evidence="5 8" id="KW-0804">Transcription</keyword>
<proteinExistence type="inferred from homology"/>
<evidence type="ECO:0000256" key="8">
    <source>
        <dbReference type="RuleBase" id="RU364150"/>
    </source>
</evidence>
<accession>A0A4P9XD54</accession>
<evidence type="ECO:0000256" key="6">
    <source>
        <dbReference type="ARBA" id="ARBA00023242"/>
    </source>
</evidence>
<dbReference type="Proteomes" id="UP000274922">
    <property type="component" value="Unassembled WGS sequence"/>
</dbReference>
<dbReference type="GO" id="GO:0003712">
    <property type="term" value="F:transcription coregulator activity"/>
    <property type="evidence" value="ECO:0007669"/>
    <property type="project" value="InterPro"/>
</dbReference>
<evidence type="ECO:0000256" key="7">
    <source>
        <dbReference type="ARBA" id="ARBA00032012"/>
    </source>
</evidence>
<dbReference type="OrthoDB" id="5348092at2759"/>
<comment type="function">
    <text evidence="8">Component of the Mediator complex, a coactivator involved in the regulated transcription of nearly all RNA polymerase II-dependent genes. Mediator functions as a bridge to convey information from gene-specific regulatory proteins to the basal RNA polymerase II transcription machinery. Mediator is recruited to promoters by direct interactions with regulatory proteins and serves as a scaffold for the assembly of a functional preinitiation complex with RNA polymerase II and the general transcription factors.</text>
</comment>
<dbReference type="GO" id="GO:0016592">
    <property type="term" value="C:mediator complex"/>
    <property type="evidence" value="ECO:0007669"/>
    <property type="project" value="InterPro"/>
</dbReference>
<keyword evidence="10" id="KW-1185">Reference proteome</keyword>
<evidence type="ECO:0000256" key="3">
    <source>
        <dbReference type="ARBA" id="ARBA00019612"/>
    </source>
</evidence>
<protein>
    <recommendedName>
        <fullName evidence="3 8">Mediator of RNA polymerase II transcription subunit 18</fullName>
    </recommendedName>
    <alternativeName>
        <fullName evidence="7 8">Mediator complex subunit 18</fullName>
    </alternativeName>
</protein>
<dbReference type="InterPro" id="IPR019095">
    <property type="entry name" value="Mediator_Med18"/>
</dbReference>
<dbReference type="GO" id="GO:0006369">
    <property type="term" value="P:termination of RNA polymerase II transcription"/>
    <property type="evidence" value="ECO:0007669"/>
    <property type="project" value="TreeGrafter"/>
</dbReference>
<evidence type="ECO:0000256" key="5">
    <source>
        <dbReference type="ARBA" id="ARBA00023163"/>
    </source>
</evidence>